<evidence type="ECO:0000256" key="7">
    <source>
        <dbReference type="RuleBase" id="RU000471"/>
    </source>
</evidence>
<reference evidence="10" key="1">
    <citation type="submission" date="2012-12" db="EMBL/GenBank/DDBJ databases">
        <authorList>
            <person name="Jeon H.-K."/>
            <person name="Lee D."/>
            <person name="Park H."/>
            <person name="Eom K.S."/>
        </authorList>
    </citation>
    <scope>NUCLEOTIDE SEQUENCE</scope>
</reference>
<comment type="similarity">
    <text evidence="2 7">Belongs to the complex I subunit 1 family.</text>
</comment>
<keyword evidence="4 7" id="KW-0812">Transmembrane</keyword>
<feature type="transmembrane region" description="Helical" evidence="9">
    <location>
        <begin position="6"/>
        <end position="30"/>
    </location>
</feature>
<keyword evidence="6 9" id="KW-0472">Membrane</keyword>
<geneLocation type="mitochondrion" evidence="10"/>
<dbReference type="GO" id="GO:0009060">
    <property type="term" value="P:aerobic respiration"/>
    <property type="evidence" value="ECO:0007669"/>
    <property type="project" value="TreeGrafter"/>
</dbReference>
<evidence type="ECO:0000256" key="5">
    <source>
        <dbReference type="ARBA" id="ARBA00022989"/>
    </source>
</evidence>
<feature type="transmembrane region" description="Helical" evidence="9">
    <location>
        <begin position="109"/>
        <end position="131"/>
    </location>
</feature>
<feature type="transmembrane region" description="Helical" evidence="9">
    <location>
        <begin position="152"/>
        <end position="171"/>
    </location>
</feature>
<evidence type="ECO:0000256" key="9">
    <source>
        <dbReference type="SAM" id="Phobius"/>
    </source>
</evidence>
<feature type="transmembrane region" description="Helical" evidence="9">
    <location>
        <begin position="177"/>
        <end position="197"/>
    </location>
</feature>
<comment type="catalytic activity">
    <reaction evidence="8">
        <text>a ubiquinone + NADH + 5 H(+)(in) = a ubiquinol + NAD(+) + 4 H(+)(out)</text>
        <dbReference type="Rhea" id="RHEA:29091"/>
        <dbReference type="Rhea" id="RHEA-COMP:9565"/>
        <dbReference type="Rhea" id="RHEA-COMP:9566"/>
        <dbReference type="ChEBI" id="CHEBI:15378"/>
        <dbReference type="ChEBI" id="CHEBI:16389"/>
        <dbReference type="ChEBI" id="CHEBI:17976"/>
        <dbReference type="ChEBI" id="CHEBI:57540"/>
        <dbReference type="ChEBI" id="CHEBI:57945"/>
        <dbReference type="EC" id="7.1.1.2"/>
    </reaction>
</comment>
<dbReference type="EC" id="7.1.1.2" evidence="8"/>
<dbReference type="RefSeq" id="YP_008994160.1">
    <property type="nucleotide sequence ID" value="NC_023249.1"/>
</dbReference>
<feature type="transmembrane region" description="Helical" evidence="9">
    <location>
        <begin position="253"/>
        <end position="272"/>
    </location>
</feature>
<evidence type="ECO:0000256" key="1">
    <source>
        <dbReference type="ARBA" id="ARBA00004141"/>
    </source>
</evidence>
<proteinExistence type="inferred from homology"/>
<dbReference type="Pfam" id="PF00146">
    <property type="entry name" value="NADHdh"/>
    <property type="match status" value="1"/>
</dbReference>
<dbReference type="InterPro" id="IPR001694">
    <property type="entry name" value="NADH_UbQ_OxRdtase_su1/FPO"/>
</dbReference>
<keyword evidence="5 9" id="KW-1133">Transmembrane helix</keyword>
<evidence type="ECO:0000256" key="3">
    <source>
        <dbReference type="ARBA" id="ARBA00021009"/>
    </source>
</evidence>
<keyword evidence="8 10" id="KW-0496">Mitochondrion</keyword>
<dbReference type="EMBL" id="KC330755">
    <property type="protein sequence ID" value="AGN12762.1"/>
    <property type="molecule type" value="Genomic_DNA"/>
</dbReference>
<dbReference type="GO" id="GO:0005743">
    <property type="term" value="C:mitochondrial inner membrane"/>
    <property type="evidence" value="ECO:0007669"/>
    <property type="project" value="UniProtKB-SubCell"/>
</dbReference>
<dbReference type="GO" id="GO:0003954">
    <property type="term" value="F:NADH dehydrogenase activity"/>
    <property type="evidence" value="ECO:0007669"/>
    <property type="project" value="TreeGrafter"/>
</dbReference>
<accession>V9ND98</accession>
<name>V9ND98_9TREM</name>
<evidence type="ECO:0000256" key="2">
    <source>
        <dbReference type="ARBA" id="ARBA00010535"/>
    </source>
</evidence>
<evidence type="ECO:0000313" key="10">
    <source>
        <dbReference type="EMBL" id="AGN12762.1"/>
    </source>
</evidence>
<comment type="subcellular location">
    <subcellularLocation>
        <location evidence="1">Membrane</location>
        <topology evidence="1">Multi-pass membrane protein</topology>
    </subcellularLocation>
    <subcellularLocation>
        <location evidence="7">Mitochondrion inner membrane</location>
        <topology evidence="7">Multi-pass membrane protein</topology>
    </subcellularLocation>
</comment>
<dbReference type="GeneID" id="18129067"/>
<feature type="transmembrane region" description="Helical" evidence="9">
    <location>
        <begin position="279"/>
        <end position="300"/>
    </location>
</feature>
<organism evidence="10">
    <name type="scientific">Metagonimus yokogawai</name>
    <dbReference type="NCBI Taxonomy" id="84529"/>
    <lineage>
        <taxon>Eukaryota</taxon>
        <taxon>Metazoa</taxon>
        <taxon>Spiralia</taxon>
        <taxon>Lophotrochozoa</taxon>
        <taxon>Platyhelminthes</taxon>
        <taxon>Trematoda</taxon>
        <taxon>Digenea</taxon>
        <taxon>Opisthorchiida</taxon>
        <taxon>Opisthorchiata</taxon>
        <taxon>Heterophyidae</taxon>
        <taxon>Metagonimus</taxon>
    </lineage>
</organism>
<dbReference type="CTD" id="67122155"/>
<gene>
    <name evidence="10" type="primary">nad1</name>
</gene>
<dbReference type="PANTHER" id="PTHR11432:SF3">
    <property type="entry name" value="NADH-UBIQUINONE OXIDOREDUCTASE CHAIN 1"/>
    <property type="match status" value="1"/>
</dbReference>
<dbReference type="GO" id="GO:0008137">
    <property type="term" value="F:NADH dehydrogenase (ubiquinone) activity"/>
    <property type="evidence" value="ECO:0007669"/>
    <property type="project" value="UniProtKB-EC"/>
</dbReference>
<feature type="transmembrane region" description="Helical" evidence="9">
    <location>
        <begin position="226"/>
        <end position="247"/>
    </location>
</feature>
<dbReference type="PANTHER" id="PTHR11432">
    <property type="entry name" value="NADH DEHYDROGENASE SUBUNIT 1"/>
    <property type="match status" value="1"/>
</dbReference>
<evidence type="ECO:0000256" key="8">
    <source>
        <dbReference type="RuleBase" id="RU000473"/>
    </source>
</evidence>
<keyword evidence="7" id="KW-0520">NAD</keyword>
<feature type="transmembrane region" description="Helical" evidence="9">
    <location>
        <begin position="78"/>
        <end position="103"/>
    </location>
</feature>
<protein>
    <recommendedName>
        <fullName evidence="3 8">NADH-ubiquinone oxidoreductase chain 1</fullName>
        <ecNumber evidence="8">7.1.1.2</ecNumber>
    </recommendedName>
</protein>
<dbReference type="AlphaFoldDB" id="V9ND98"/>
<keyword evidence="8" id="KW-0830">Ubiquinone</keyword>
<evidence type="ECO:0000256" key="6">
    <source>
        <dbReference type="ARBA" id="ARBA00023136"/>
    </source>
</evidence>
<sequence length="302" mass="34123">MFSVWLGFYVFVSSLLAFLVIMVFVAFFILGERKILGYMQVRKGPNKVGLAGLLQSFADLLKLVIKFKVASLQTRSSWAWMGVYLLVFLSCAYCLIFFIIYSGNCASNVLLWLLVVTSLAGYSLLSVGWGSRNKFALISCVRSAFGSVTFEACFMCIVIIVGLVCGGYFGFSLVDNSWLLLSVVPLCYGLWMVGMLCECNRTPLDYAEAESELVSGLNTEYCNVPFTCLFACEYLIMFIFSWVGALLFFGGEWVLWITFAHVVFFIWSRATLPRVRYDLFVGFMWKYSVVILVFSFLFVLPV</sequence>
<evidence type="ECO:0000256" key="4">
    <source>
        <dbReference type="ARBA" id="ARBA00022692"/>
    </source>
</evidence>